<dbReference type="STRING" id="570277.EZMO1_0613"/>
<protein>
    <recommendedName>
        <fullName evidence="2">Outer membrane protein beta-barrel domain-containing protein</fullName>
    </recommendedName>
</protein>
<evidence type="ECO:0008006" key="2">
    <source>
        <dbReference type="Google" id="ProtNLM"/>
    </source>
</evidence>
<reference evidence="1" key="1">
    <citation type="submission" date="2015-11" db="EMBL/GenBank/DDBJ databases">
        <authorList>
            <person name="Zhang Y."/>
            <person name="Guo Z."/>
        </authorList>
    </citation>
    <scope>NUCLEOTIDE SEQUENCE</scope>
    <source>
        <strain evidence="1">CL-33</strain>
    </source>
</reference>
<dbReference type="KEGG" id="emp:EZMO1_0613"/>
<name>A0A142B7X7_9GAMM</name>
<organism evidence="1">
    <name type="scientific">Endozoicomonas montiporae CL-33</name>
    <dbReference type="NCBI Taxonomy" id="570277"/>
    <lineage>
        <taxon>Bacteria</taxon>
        <taxon>Pseudomonadati</taxon>
        <taxon>Pseudomonadota</taxon>
        <taxon>Gammaproteobacteria</taxon>
        <taxon>Oceanospirillales</taxon>
        <taxon>Endozoicomonadaceae</taxon>
        <taxon>Endozoicomonas</taxon>
    </lineage>
</organism>
<dbReference type="AlphaFoldDB" id="A0A142B7X7"/>
<accession>A0A142B7X7</accession>
<sequence length="230" mass="25840">MSKSQPESLRTPDLYLPTQSREAYVENANSIAHRDNMKKSLLAAAVLLVSATNAQALVGAKVGYNYWNTANHDGVHNLYANFEHFVPLVPNVAVRYTDVDSKKLKFNSFDALGYYRFLDNGSLDWTVGLGARRFDSGRLKGKGFSSTLPMVNTEVTLFDASRTSFYGKMDWGKNGNTDFTDFEAGVRFKMFMGLRLQAGYRNYKLNFDGTKGINDSERLRGLNLGLHWGF</sequence>
<dbReference type="PATRIC" id="fig|570277.3.peg.658"/>
<reference evidence="1" key="2">
    <citation type="journal article" date="2016" name="Front. Microbiol.">
        <title>Genomic Insight into the Host-Endosymbiont Relationship of Endozoicomonas montiporae CL-33(T) with its Coral Host.</title>
        <authorList>
            <person name="Ding J.-Y."/>
            <person name="Shiu J.-H."/>
            <person name="Chen W.-M."/>
            <person name="Chiang Y.-R."/>
            <person name="Tang S.-L."/>
        </authorList>
    </citation>
    <scope>NUCLEOTIDE SEQUENCE [LARGE SCALE GENOMIC DNA]</scope>
    <source>
        <strain evidence="1">CL-33</strain>
    </source>
</reference>
<gene>
    <name evidence="1" type="ORF">EZMO1_0613</name>
</gene>
<evidence type="ECO:0000313" key="1">
    <source>
        <dbReference type="EMBL" id="AMO54853.1"/>
    </source>
</evidence>
<dbReference type="EMBL" id="CP013251">
    <property type="protein sequence ID" value="AMO54853.1"/>
    <property type="molecule type" value="Genomic_DNA"/>
</dbReference>
<proteinExistence type="predicted"/>
<dbReference type="Proteomes" id="UP000071065">
    <property type="component" value="Chromosome"/>
</dbReference>